<organism evidence="1">
    <name type="scientific">Rhizophora mucronata</name>
    <name type="common">Asiatic mangrove</name>
    <dbReference type="NCBI Taxonomy" id="61149"/>
    <lineage>
        <taxon>Eukaryota</taxon>
        <taxon>Viridiplantae</taxon>
        <taxon>Streptophyta</taxon>
        <taxon>Embryophyta</taxon>
        <taxon>Tracheophyta</taxon>
        <taxon>Spermatophyta</taxon>
        <taxon>Magnoliopsida</taxon>
        <taxon>eudicotyledons</taxon>
        <taxon>Gunneridae</taxon>
        <taxon>Pentapetalae</taxon>
        <taxon>rosids</taxon>
        <taxon>fabids</taxon>
        <taxon>Malpighiales</taxon>
        <taxon>Rhizophoraceae</taxon>
        <taxon>Rhizophora</taxon>
    </lineage>
</organism>
<reference evidence="1" key="1">
    <citation type="submission" date="2018-02" db="EMBL/GenBank/DDBJ databases">
        <title>Rhizophora mucronata_Transcriptome.</title>
        <authorList>
            <person name="Meera S.P."/>
            <person name="Sreeshan A."/>
            <person name="Augustine A."/>
        </authorList>
    </citation>
    <scope>NUCLEOTIDE SEQUENCE</scope>
    <source>
        <tissue evidence="1">Leaf</tissue>
    </source>
</reference>
<sequence length="15" mass="1817">MNREKINPIEYVVVI</sequence>
<dbReference type="EMBL" id="GGEC01044435">
    <property type="protein sequence ID" value="MBX24919.1"/>
    <property type="molecule type" value="Transcribed_RNA"/>
</dbReference>
<name>A0A2P2M3X2_RHIMU</name>
<evidence type="ECO:0000313" key="1">
    <source>
        <dbReference type="EMBL" id="MBX24919.1"/>
    </source>
</evidence>
<proteinExistence type="predicted"/>
<protein>
    <submittedName>
        <fullName evidence="1">Uncharacterized protein</fullName>
    </submittedName>
</protein>
<accession>A0A2P2M3X2</accession>